<organism evidence="5 6">
    <name type="scientific">Saprolegnia parasitica (strain CBS 223.65)</name>
    <dbReference type="NCBI Taxonomy" id="695850"/>
    <lineage>
        <taxon>Eukaryota</taxon>
        <taxon>Sar</taxon>
        <taxon>Stramenopiles</taxon>
        <taxon>Oomycota</taxon>
        <taxon>Saprolegniomycetes</taxon>
        <taxon>Saprolegniales</taxon>
        <taxon>Saprolegniaceae</taxon>
        <taxon>Saprolegnia</taxon>
    </lineage>
</organism>
<accession>A0A067CNZ9</accession>
<dbReference type="AlphaFoldDB" id="A0A067CNZ9"/>
<name>A0A067CNZ9_SAPPC</name>
<dbReference type="STRING" id="695850.A0A067CNZ9"/>
<feature type="repeat" description="ANK" evidence="3">
    <location>
        <begin position="493"/>
        <end position="525"/>
    </location>
</feature>
<dbReference type="SMART" id="SM00248">
    <property type="entry name" value="ANK"/>
    <property type="match status" value="3"/>
</dbReference>
<dbReference type="GeneID" id="24141350"/>
<evidence type="ECO:0000256" key="4">
    <source>
        <dbReference type="SAM" id="MobiDB-lite"/>
    </source>
</evidence>
<dbReference type="InterPro" id="IPR002110">
    <property type="entry name" value="Ankyrin_rpt"/>
</dbReference>
<proteinExistence type="predicted"/>
<reference evidence="5 6" key="1">
    <citation type="journal article" date="2013" name="PLoS Genet.">
        <title>Distinctive expansion of potential virulence genes in the genome of the oomycete fish pathogen Saprolegnia parasitica.</title>
        <authorList>
            <person name="Jiang R.H."/>
            <person name="de Bruijn I."/>
            <person name="Haas B.J."/>
            <person name="Belmonte R."/>
            <person name="Lobach L."/>
            <person name="Christie J."/>
            <person name="van den Ackerveken G."/>
            <person name="Bottin A."/>
            <person name="Bulone V."/>
            <person name="Diaz-Moreno S.M."/>
            <person name="Dumas B."/>
            <person name="Fan L."/>
            <person name="Gaulin E."/>
            <person name="Govers F."/>
            <person name="Grenville-Briggs L.J."/>
            <person name="Horner N.R."/>
            <person name="Levin J.Z."/>
            <person name="Mammella M."/>
            <person name="Meijer H.J."/>
            <person name="Morris P."/>
            <person name="Nusbaum C."/>
            <person name="Oome S."/>
            <person name="Phillips A.J."/>
            <person name="van Rooyen D."/>
            <person name="Rzeszutek E."/>
            <person name="Saraiva M."/>
            <person name="Secombes C.J."/>
            <person name="Seidl M.F."/>
            <person name="Snel B."/>
            <person name="Stassen J.H."/>
            <person name="Sykes S."/>
            <person name="Tripathy S."/>
            <person name="van den Berg H."/>
            <person name="Vega-Arreguin J.C."/>
            <person name="Wawra S."/>
            <person name="Young S.K."/>
            <person name="Zeng Q."/>
            <person name="Dieguez-Uribeondo J."/>
            <person name="Russ C."/>
            <person name="Tyler B.M."/>
            <person name="van West P."/>
        </authorList>
    </citation>
    <scope>NUCLEOTIDE SEQUENCE [LARGE SCALE GENOMIC DNA]</scope>
    <source>
        <strain evidence="5 6">CBS 223.65</strain>
    </source>
</reference>
<feature type="compositionally biased region" description="Basic and acidic residues" evidence="4">
    <location>
        <begin position="308"/>
        <end position="338"/>
    </location>
</feature>
<dbReference type="RefSeq" id="XP_012201147.1">
    <property type="nucleotide sequence ID" value="XM_012345757.1"/>
</dbReference>
<dbReference type="PANTHER" id="PTHR24171">
    <property type="entry name" value="ANKYRIN REPEAT DOMAIN-CONTAINING PROTEIN 39-RELATED"/>
    <property type="match status" value="1"/>
</dbReference>
<protein>
    <submittedName>
        <fullName evidence="5">Uncharacterized protein</fullName>
    </submittedName>
</protein>
<keyword evidence="6" id="KW-1185">Reference proteome</keyword>
<dbReference type="InterPro" id="IPR036770">
    <property type="entry name" value="Ankyrin_rpt-contain_sf"/>
</dbReference>
<evidence type="ECO:0000256" key="1">
    <source>
        <dbReference type="ARBA" id="ARBA00022737"/>
    </source>
</evidence>
<sequence length="664" mass="74637">MASLATELRSIKGKLEKALAVEPDPFKWTSDVYEKVSTLLDDALENDLGDPRDRDGIGATTIVQAAHNACIVYERHQIKLVLARAPRRRRAPLQRKQVIGDECLRILNGLNAMSSQTFSDAVVCPELNGPILDNPRIDTMTRDMRARIIKIRMAYRRIDGLGRLEEGLRMTAEATRDFATLEAKVVSEIESRQRAEADARNNMDRTSSERNSAVFITMQAQRSSRKNLAARKPKESGTSLDSLDLQHLLASQLEHTTTASTAPVAGIPEEDRGREVEAFAQSLFMDDEADAGGNPMPMPMDTTPVAIDGKKELPSKLRAKREERERERRNKLLRKAGEPDDDSSSKHTTKMVDLNASSSKAKDKILHGRRSKQYKLKNEADKRRLHEVSKARADVEEGDDDTDDEKVRRAEARKFLMKYDGDIWAATKTGKLDVLQKYFLIESPAKLLVLHNRDVDEGRRTLLHTACWWGHVAVVEYLLRMGADVDAVDSVLSKTTPLIEAARAGRLDVVKLLLSEGACVSHQDFHGDTPLHWAARRGWNSLVMHMVRFTEQATPGSVQRLLSIENYHGYICVEVAPTLYLADVIRKEFAFVMAASRDQRRATRQHGLTRMRRASMHIVAPKSLQHSMSMHDVAFENVIDVKAQVLHDLAQLGLNLNAYSYSRA</sequence>
<feature type="compositionally biased region" description="Basic and acidic residues" evidence="4">
    <location>
        <begin position="376"/>
        <end position="395"/>
    </location>
</feature>
<dbReference type="Gene3D" id="1.25.40.20">
    <property type="entry name" value="Ankyrin repeat-containing domain"/>
    <property type="match status" value="1"/>
</dbReference>
<dbReference type="VEuPathDB" id="FungiDB:SPRG_20131"/>
<dbReference type="Proteomes" id="UP000030745">
    <property type="component" value="Unassembled WGS sequence"/>
</dbReference>
<dbReference type="PROSITE" id="PS50297">
    <property type="entry name" value="ANK_REP_REGION"/>
    <property type="match status" value="2"/>
</dbReference>
<keyword evidence="1" id="KW-0677">Repeat</keyword>
<dbReference type="OMA" id="RMAYRRI"/>
<dbReference type="PANTHER" id="PTHR24171:SF9">
    <property type="entry name" value="ANKYRIN REPEAT DOMAIN-CONTAINING PROTEIN 39"/>
    <property type="match status" value="1"/>
</dbReference>
<gene>
    <name evidence="5" type="ORF">SPRG_20131</name>
</gene>
<feature type="repeat" description="ANK" evidence="3">
    <location>
        <begin position="458"/>
        <end position="490"/>
    </location>
</feature>
<dbReference type="Pfam" id="PF12796">
    <property type="entry name" value="Ank_2"/>
    <property type="match status" value="1"/>
</dbReference>
<feature type="region of interest" description="Disordered" evidence="4">
    <location>
        <begin position="220"/>
        <end position="239"/>
    </location>
</feature>
<evidence type="ECO:0000313" key="5">
    <source>
        <dbReference type="EMBL" id="KDO28241.1"/>
    </source>
</evidence>
<dbReference type="SUPFAM" id="SSF48403">
    <property type="entry name" value="Ankyrin repeat"/>
    <property type="match status" value="1"/>
</dbReference>
<evidence type="ECO:0000256" key="2">
    <source>
        <dbReference type="ARBA" id="ARBA00023043"/>
    </source>
</evidence>
<dbReference type="KEGG" id="spar:SPRG_20131"/>
<feature type="region of interest" description="Disordered" evidence="4">
    <location>
        <begin position="287"/>
        <end position="404"/>
    </location>
</feature>
<dbReference type="Pfam" id="PF00023">
    <property type="entry name" value="Ank"/>
    <property type="match status" value="1"/>
</dbReference>
<evidence type="ECO:0000313" key="6">
    <source>
        <dbReference type="Proteomes" id="UP000030745"/>
    </source>
</evidence>
<keyword evidence="2 3" id="KW-0040">ANK repeat</keyword>
<dbReference type="PROSITE" id="PS50088">
    <property type="entry name" value="ANK_REPEAT"/>
    <property type="match status" value="2"/>
</dbReference>
<dbReference type="OrthoDB" id="6781668at2759"/>
<dbReference type="EMBL" id="KK583212">
    <property type="protein sequence ID" value="KDO28241.1"/>
    <property type="molecule type" value="Genomic_DNA"/>
</dbReference>
<evidence type="ECO:0000256" key="3">
    <source>
        <dbReference type="PROSITE-ProRule" id="PRU00023"/>
    </source>
</evidence>